<dbReference type="InterPro" id="IPR005200">
    <property type="entry name" value="Endo-beta-glucanase"/>
</dbReference>
<keyword evidence="2" id="KW-1185">Reference proteome</keyword>
<dbReference type="AlphaFoldDB" id="A0A835IVQ9"/>
<dbReference type="Proteomes" id="UP000631114">
    <property type="component" value="Unassembled WGS sequence"/>
</dbReference>
<dbReference type="OrthoDB" id="4473401at2759"/>
<gene>
    <name evidence="1" type="ORF">IFM89_030698</name>
</gene>
<proteinExistence type="predicted"/>
<organism evidence="1 2">
    <name type="scientific">Coptis chinensis</name>
    <dbReference type="NCBI Taxonomy" id="261450"/>
    <lineage>
        <taxon>Eukaryota</taxon>
        <taxon>Viridiplantae</taxon>
        <taxon>Streptophyta</taxon>
        <taxon>Embryophyta</taxon>
        <taxon>Tracheophyta</taxon>
        <taxon>Spermatophyta</taxon>
        <taxon>Magnoliopsida</taxon>
        <taxon>Ranunculales</taxon>
        <taxon>Ranunculaceae</taxon>
        <taxon>Coptidoideae</taxon>
        <taxon>Coptis</taxon>
    </lineage>
</organism>
<protein>
    <submittedName>
        <fullName evidence="1">Uncharacterized protein</fullName>
    </submittedName>
</protein>
<dbReference type="EMBL" id="JADFTS010000001">
    <property type="protein sequence ID" value="KAF9626030.1"/>
    <property type="molecule type" value="Genomic_DNA"/>
</dbReference>
<comment type="caution">
    <text evidence="1">The sequence shown here is derived from an EMBL/GenBank/DDBJ whole genome shotgun (WGS) entry which is preliminary data.</text>
</comment>
<dbReference type="GO" id="GO:0052861">
    <property type="term" value="F:endo-1,3(4)-beta-glucanase activity"/>
    <property type="evidence" value="ECO:0007669"/>
    <property type="project" value="InterPro"/>
</dbReference>
<name>A0A835IVQ9_9MAGN</name>
<dbReference type="PANTHER" id="PTHR31983">
    <property type="entry name" value="ENDO-1,3(4)-BETA-GLUCANASE 1"/>
    <property type="match status" value="1"/>
</dbReference>
<evidence type="ECO:0000313" key="1">
    <source>
        <dbReference type="EMBL" id="KAF9626030.1"/>
    </source>
</evidence>
<accession>A0A835IVQ9</accession>
<reference evidence="1 2" key="1">
    <citation type="submission" date="2020-10" db="EMBL/GenBank/DDBJ databases">
        <title>The Coptis chinensis genome and diversification of protoberbering-type alkaloids.</title>
        <authorList>
            <person name="Wang B."/>
            <person name="Shu S."/>
            <person name="Song C."/>
            <person name="Liu Y."/>
        </authorList>
    </citation>
    <scope>NUCLEOTIDE SEQUENCE [LARGE SCALE GENOMIC DNA]</scope>
    <source>
        <strain evidence="1">HL-2020</strain>
        <tissue evidence="1">Leaf</tissue>
    </source>
</reference>
<dbReference type="PANTHER" id="PTHR31983:SF0">
    <property type="entry name" value="GLUCAN ENDO-1,3-BETA-D-GLUCOSIDASE 2"/>
    <property type="match status" value="1"/>
</dbReference>
<evidence type="ECO:0000313" key="2">
    <source>
        <dbReference type="Proteomes" id="UP000631114"/>
    </source>
</evidence>
<sequence length="167" mass="18993">MPALRREGVGDGWKGFVYALEGVYDKKRALKKIKILKEHDDGNSLSNLLWWIHSRSEARNDSKIWQKFKAKVDPGRLQNPAKVRTKSAFCPRTRLDFEPPRAGHGKKRELVNWTLPALGREGVGEGWKGFVYALQGVYDKEGALEKIRNLNGHDDGNSLFEYVVVDS</sequence>